<gene>
    <name evidence="2" type="ORF">M0638_05885</name>
</gene>
<dbReference type="GO" id="GO:0032259">
    <property type="term" value="P:methylation"/>
    <property type="evidence" value="ECO:0007669"/>
    <property type="project" value="UniProtKB-KW"/>
</dbReference>
<dbReference type="RefSeq" id="WP_248666035.1">
    <property type="nucleotide sequence ID" value="NZ_JALPRX010000022.1"/>
</dbReference>
<sequence>MDQSARAVEAVLRRRLAAIEEQLARIAARVESLADGVRPAATYMGGQVVLTRLRGGLLIFLDTRSTDFTPHVATGGDWEPGITAAWLGLLNPGDTVLDVGAHMGFHTLLSAAAVGAGGQVHGIEPNESLSRLAQRSITANGLDGIARLHTVAAGDAVRDMELIVDPAWSGAGVVLPVAMVTPAGGQISQPCRMAPLDGLFPADFRVDAIKLSVQGAELAALKGLRGMIERSPDVRIAVRVQPDGMRLHGETVAALAEYARSLGFRFWFVGGDGSLHPTTAEAVAGLPGGQYPMVLSRRSVV</sequence>
<evidence type="ECO:0000313" key="2">
    <source>
        <dbReference type="EMBL" id="MCK8783910.1"/>
    </source>
</evidence>
<dbReference type="Pfam" id="PF05050">
    <property type="entry name" value="Methyltransf_21"/>
    <property type="match status" value="1"/>
</dbReference>
<organism evidence="2 3">
    <name type="scientific">Roseomonas acroporae</name>
    <dbReference type="NCBI Taxonomy" id="2937791"/>
    <lineage>
        <taxon>Bacteria</taxon>
        <taxon>Pseudomonadati</taxon>
        <taxon>Pseudomonadota</taxon>
        <taxon>Alphaproteobacteria</taxon>
        <taxon>Acetobacterales</taxon>
        <taxon>Roseomonadaceae</taxon>
        <taxon>Roseomonas</taxon>
    </lineage>
</organism>
<reference evidence="2" key="1">
    <citation type="submission" date="2022-04" db="EMBL/GenBank/DDBJ databases">
        <title>Roseomonas acroporae sp. nov., isolated from coral Acropora digitifera.</title>
        <authorList>
            <person name="Sun H."/>
        </authorList>
    </citation>
    <scope>NUCLEOTIDE SEQUENCE</scope>
    <source>
        <strain evidence="2">NAR14</strain>
    </source>
</reference>
<dbReference type="InterPro" id="IPR006342">
    <property type="entry name" value="FkbM_mtfrase"/>
</dbReference>
<dbReference type="NCBIfam" id="TIGR01444">
    <property type="entry name" value="fkbM_fam"/>
    <property type="match status" value="1"/>
</dbReference>
<name>A0A9X1Y6D5_9PROT</name>
<comment type="caution">
    <text evidence="2">The sequence shown here is derived from an EMBL/GenBank/DDBJ whole genome shotgun (WGS) entry which is preliminary data.</text>
</comment>
<dbReference type="InterPro" id="IPR029063">
    <property type="entry name" value="SAM-dependent_MTases_sf"/>
</dbReference>
<protein>
    <submittedName>
        <fullName evidence="2">FkbM family methyltransferase</fullName>
    </submittedName>
</protein>
<keyword evidence="3" id="KW-1185">Reference proteome</keyword>
<evidence type="ECO:0000259" key="1">
    <source>
        <dbReference type="Pfam" id="PF05050"/>
    </source>
</evidence>
<dbReference type="EMBL" id="JALPRX010000022">
    <property type="protein sequence ID" value="MCK8783910.1"/>
    <property type="molecule type" value="Genomic_DNA"/>
</dbReference>
<dbReference type="Proteomes" id="UP001139516">
    <property type="component" value="Unassembled WGS sequence"/>
</dbReference>
<dbReference type="SUPFAM" id="SSF53335">
    <property type="entry name" value="S-adenosyl-L-methionine-dependent methyltransferases"/>
    <property type="match status" value="1"/>
</dbReference>
<accession>A0A9X1Y6D5</accession>
<feature type="domain" description="Methyltransferase FkbM" evidence="1">
    <location>
        <begin position="98"/>
        <end position="266"/>
    </location>
</feature>
<keyword evidence="2" id="KW-0808">Transferase</keyword>
<dbReference type="InterPro" id="IPR052514">
    <property type="entry name" value="SAM-dependent_MTase"/>
</dbReference>
<proteinExistence type="predicted"/>
<dbReference type="AlphaFoldDB" id="A0A9X1Y6D5"/>
<dbReference type="PANTHER" id="PTHR34203:SF15">
    <property type="entry name" value="SLL1173 PROTEIN"/>
    <property type="match status" value="1"/>
</dbReference>
<keyword evidence="2" id="KW-0489">Methyltransferase</keyword>
<dbReference type="Gene3D" id="3.40.50.150">
    <property type="entry name" value="Vaccinia Virus protein VP39"/>
    <property type="match status" value="1"/>
</dbReference>
<evidence type="ECO:0000313" key="3">
    <source>
        <dbReference type="Proteomes" id="UP001139516"/>
    </source>
</evidence>
<dbReference type="GO" id="GO:0008168">
    <property type="term" value="F:methyltransferase activity"/>
    <property type="evidence" value="ECO:0007669"/>
    <property type="project" value="UniProtKB-KW"/>
</dbReference>
<dbReference type="PANTHER" id="PTHR34203">
    <property type="entry name" value="METHYLTRANSFERASE, FKBM FAMILY PROTEIN"/>
    <property type="match status" value="1"/>
</dbReference>